<reference evidence="3" key="1">
    <citation type="submission" date="2020-06" db="EMBL/GenBank/DDBJ databases">
        <authorList>
            <consortium name="Plant Systems Biology data submission"/>
        </authorList>
    </citation>
    <scope>NUCLEOTIDE SEQUENCE</scope>
    <source>
        <strain evidence="3">D6</strain>
    </source>
</reference>
<dbReference type="AlphaFoldDB" id="A0A9N8ERU3"/>
<dbReference type="Gene3D" id="3.40.50.150">
    <property type="entry name" value="Vaccinia Virus protein VP39"/>
    <property type="match status" value="1"/>
</dbReference>
<sequence>MRLWTPAASFIILLSFLQLHRSFGFLLQQAQIITPAASTSSRLYYDATTQSNQNNKLFETSQRHIHVGNLDWNRSVDAVSRELSQAIATSCIGIELKPINSNRPRDRDKRHGGSAVIEFDSTQQASQGLKALKIYSDQNGSNYRLKYAVLVKAHDHEKVVVTKEQLQRRRERTASYGRRRRRVAERTDQIVAKLLTSPMMQTHIPVLQAPSLDWSKCPVDVGETDGGGLVEGSDRAQRKRAAVEAYLPIVQEFVSACCHHGTTREKKSKNVLVADMGCGTGNLALPLQWWLERQQQQQQRHGKNSYNYNMVCVDRNPKSLERLEHRAARANLSVHALEEDLMHLINTTDDDANNQLLSGCNLVVSLHACGAASDMAMAAAIARSIPFAISPCCIGKVNRWYSSSSSSAMMVTGMPSPLHDLSYPRSKWLQGAIELEEYELLAKAADYGVVYDVLKATDAELQRRDRCRLAKRIVEMDRLRWAEEHGYEIGMVELPRIGPLYPKRELLLGAPKDSSAAVKLKKLQAR</sequence>
<keyword evidence="1" id="KW-0732">Signal</keyword>
<protein>
    <submittedName>
        <fullName evidence="3">S-transferase C-terminal domain-containing protein</fullName>
    </submittedName>
</protein>
<proteinExistence type="predicted"/>
<keyword evidence="4" id="KW-1185">Reference proteome</keyword>
<dbReference type="SUPFAM" id="SSF53335">
    <property type="entry name" value="S-adenosyl-L-methionine-dependent methyltransferases"/>
    <property type="match status" value="1"/>
</dbReference>
<feature type="chain" id="PRO_5040141448" evidence="1">
    <location>
        <begin position="25"/>
        <end position="526"/>
    </location>
</feature>
<dbReference type="EMBL" id="CAICTM010001425">
    <property type="protein sequence ID" value="CAB9523535.1"/>
    <property type="molecule type" value="Genomic_DNA"/>
</dbReference>
<dbReference type="InterPro" id="IPR029063">
    <property type="entry name" value="SAM-dependent_MTases_sf"/>
</dbReference>
<dbReference type="InterPro" id="IPR025714">
    <property type="entry name" value="Methyltranfer_dom"/>
</dbReference>
<evidence type="ECO:0000313" key="3">
    <source>
        <dbReference type="EMBL" id="CAB9523535.1"/>
    </source>
</evidence>
<evidence type="ECO:0000259" key="2">
    <source>
        <dbReference type="Pfam" id="PF13679"/>
    </source>
</evidence>
<dbReference type="Pfam" id="PF13679">
    <property type="entry name" value="Methyltransf_32"/>
    <property type="match status" value="1"/>
</dbReference>
<evidence type="ECO:0000313" key="4">
    <source>
        <dbReference type="Proteomes" id="UP001153069"/>
    </source>
</evidence>
<dbReference type="PANTHER" id="PTHR13369:SF0">
    <property type="entry name" value="GLUTATHIONE S-TRANSFERASE C-TERMINAL DOMAIN-CONTAINING PROTEIN"/>
    <property type="match status" value="1"/>
</dbReference>
<dbReference type="PANTHER" id="PTHR13369">
    <property type="match status" value="1"/>
</dbReference>
<dbReference type="Proteomes" id="UP001153069">
    <property type="component" value="Unassembled WGS sequence"/>
</dbReference>
<comment type="caution">
    <text evidence="3">The sequence shown here is derived from an EMBL/GenBank/DDBJ whole genome shotgun (WGS) entry which is preliminary data.</text>
</comment>
<accession>A0A9N8ERU3</accession>
<dbReference type="GO" id="GO:0005737">
    <property type="term" value="C:cytoplasm"/>
    <property type="evidence" value="ECO:0007669"/>
    <property type="project" value="TreeGrafter"/>
</dbReference>
<gene>
    <name evidence="3" type="ORF">SEMRO_1427_G271820.1</name>
</gene>
<evidence type="ECO:0000256" key="1">
    <source>
        <dbReference type="SAM" id="SignalP"/>
    </source>
</evidence>
<organism evidence="3 4">
    <name type="scientific">Seminavis robusta</name>
    <dbReference type="NCBI Taxonomy" id="568900"/>
    <lineage>
        <taxon>Eukaryota</taxon>
        <taxon>Sar</taxon>
        <taxon>Stramenopiles</taxon>
        <taxon>Ochrophyta</taxon>
        <taxon>Bacillariophyta</taxon>
        <taxon>Bacillariophyceae</taxon>
        <taxon>Bacillariophycidae</taxon>
        <taxon>Naviculales</taxon>
        <taxon>Naviculaceae</taxon>
        <taxon>Seminavis</taxon>
    </lineage>
</organism>
<dbReference type="OrthoDB" id="207002at2759"/>
<feature type="domain" description="Methyltransferase" evidence="2">
    <location>
        <begin position="242"/>
        <end position="398"/>
    </location>
</feature>
<feature type="signal peptide" evidence="1">
    <location>
        <begin position="1"/>
        <end position="24"/>
    </location>
</feature>
<name>A0A9N8ERU3_9STRA</name>